<sequence>MFANPYLPHVIYGLALTSVSMNLVSKRRSTEEEKNRVKAQISILESIKQQSESDDPLSTDELDRLKKLARHSATADAATGAESTKGEVKWSDIFRGQKPVASETVVSKWDKQDMETLQKELSK</sequence>
<evidence type="ECO:0000313" key="2">
    <source>
        <dbReference type="Proteomes" id="UP000027222"/>
    </source>
</evidence>
<dbReference type="HOGENOM" id="CLU_119662_0_0_1"/>
<dbReference type="EMBL" id="KL142380">
    <property type="protein sequence ID" value="KDR75467.1"/>
    <property type="molecule type" value="Genomic_DNA"/>
</dbReference>
<protein>
    <submittedName>
        <fullName evidence="1">Uncharacterized protein</fullName>
    </submittedName>
</protein>
<dbReference type="Proteomes" id="UP000027222">
    <property type="component" value="Unassembled WGS sequence"/>
</dbReference>
<accession>A0A067SZK7</accession>
<keyword evidence="2" id="KW-1185">Reference proteome</keyword>
<dbReference type="AlphaFoldDB" id="A0A067SZK7"/>
<evidence type="ECO:0000313" key="1">
    <source>
        <dbReference type="EMBL" id="KDR75467.1"/>
    </source>
</evidence>
<name>A0A067SZK7_GALM3</name>
<organism evidence="1 2">
    <name type="scientific">Galerina marginata (strain CBS 339.88)</name>
    <dbReference type="NCBI Taxonomy" id="685588"/>
    <lineage>
        <taxon>Eukaryota</taxon>
        <taxon>Fungi</taxon>
        <taxon>Dikarya</taxon>
        <taxon>Basidiomycota</taxon>
        <taxon>Agaricomycotina</taxon>
        <taxon>Agaricomycetes</taxon>
        <taxon>Agaricomycetidae</taxon>
        <taxon>Agaricales</taxon>
        <taxon>Agaricineae</taxon>
        <taxon>Strophariaceae</taxon>
        <taxon>Galerina</taxon>
    </lineage>
</organism>
<dbReference type="OrthoDB" id="2596179at2759"/>
<reference evidence="2" key="1">
    <citation type="journal article" date="2014" name="Proc. Natl. Acad. Sci. U.S.A.">
        <title>Extensive sampling of basidiomycete genomes demonstrates inadequacy of the white-rot/brown-rot paradigm for wood decay fungi.</title>
        <authorList>
            <person name="Riley R."/>
            <person name="Salamov A.A."/>
            <person name="Brown D.W."/>
            <person name="Nagy L.G."/>
            <person name="Floudas D."/>
            <person name="Held B.W."/>
            <person name="Levasseur A."/>
            <person name="Lombard V."/>
            <person name="Morin E."/>
            <person name="Otillar R."/>
            <person name="Lindquist E.A."/>
            <person name="Sun H."/>
            <person name="LaButti K.M."/>
            <person name="Schmutz J."/>
            <person name="Jabbour D."/>
            <person name="Luo H."/>
            <person name="Baker S.E."/>
            <person name="Pisabarro A.G."/>
            <person name="Walton J.D."/>
            <person name="Blanchette R.A."/>
            <person name="Henrissat B."/>
            <person name="Martin F."/>
            <person name="Cullen D."/>
            <person name="Hibbett D.S."/>
            <person name="Grigoriev I.V."/>
        </authorList>
    </citation>
    <scope>NUCLEOTIDE SEQUENCE [LARGE SCALE GENOMIC DNA]</scope>
    <source>
        <strain evidence="2">CBS 339.88</strain>
    </source>
</reference>
<dbReference type="STRING" id="685588.A0A067SZK7"/>
<proteinExistence type="predicted"/>
<gene>
    <name evidence="1" type="ORF">GALMADRAFT_226115</name>
</gene>